<dbReference type="Gene3D" id="2.40.160.20">
    <property type="match status" value="1"/>
</dbReference>
<dbReference type="InterPro" id="IPR027385">
    <property type="entry name" value="Beta-barrel_OMP"/>
</dbReference>
<sequence>MKRGLLLMAVGAAAMPLAAMANPDSYAALQLSQVEYSESGAPDLEPTALTARLGANLSPNFGLELRVGTGLSDDSITVGPEKLTLELDNAISAYARVMAPMGERFTAYAMVGLTRSKITAKFRDATGSFSMSDSETDLSYGVGGELLLNVNTFVSVEYARLLDGDDYELDALSIGLGFRF</sequence>
<evidence type="ECO:0000259" key="3">
    <source>
        <dbReference type="Pfam" id="PF13505"/>
    </source>
</evidence>
<dbReference type="SUPFAM" id="SSF56925">
    <property type="entry name" value="OMPA-like"/>
    <property type="match status" value="1"/>
</dbReference>
<protein>
    <submittedName>
        <fullName evidence="4">Porin family protein</fullName>
    </submittedName>
</protein>
<name>A0ABT0E8P4_9GAMM</name>
<reference evidence="4" key="1">
    <citation type="submission" date="2022-04" db="EMBL/GenBank/DDBJ databases">
        <title>Alcanivorax sp. CY1518 draft genome sequence.</title>
        <authorList>
            <person name="Zhao G."/>
            <person name="An M."/>
        </authorList>
    </citation>
    <scope>NUCLEOTIDE SEQUENCE</scope>
    <source>
        <strain evidence="4">CY1518</strain>
    </source>
</reference>
<keyword evidence="5" id="KW-1185">Reference proteome</keyword>
<evidence type="ECO:0000256" key="1">
    <source>
        <dbReference type="ARBA" id="ARBA00022729"/>
    </source>
</evidence>
<evidence type="ECO:0000313" key="4">
    <source>
        <dbReference type="EMBL" id="MCK0538216.1"/>
    </source>
</evidence>
<keyword evidence="1 2" id="KW-0732">Signal</keyword>
<feature type="chain" id="PRO_5045877524" evidence="2">
    <location>
        <begin position="22"/>
        <end position="180"/>
    </location>
</feature>
<dbReference type="Pfam" id="PF13505">
    <property type="entry name" value="OMP_b-brl"/>
    <property type="match status" value="1"/>
</dbReference>
<feature type="signal peptide" evidence="2">
    <location>
        <begin position="1"/>
        <end position="21"/>
    </location>
</feature>
<evidence type="ECO:0000313" key="5">
    <source>
        <dbReference type="Proteomes" id="UP001165524"/>
    </source>
</evidence>
<dbReference type="RefSeq" id="WP_246952629.1">
    <property type="nucleotide sequence ID" value="NZ_JALKII010000007.1"/>
</dbReference>
<gene>
    <name evidence="4" type="ORF">MU846_10895</name>
</gene>
<accession>A0ABT0E8P4</accession>
<dbReference type="InterPro" id="IPR011250">
    <property type="entry name" value="OMP/PagP_B-barrel"/>
</dbReference>
<dbReference type="EMBL" id="JALKII010000007">
    <property type="protein sequence ID" value="MCK0538216.1"/>
    <property type="molecule type" value="Genomic_DNA"/>
</dbReference>
<evidence type="ECO:0000256" key="2">
    <source>
        <dbReference type="SAM" id="SignalP"/>
    </source>
</evidence>
<dbReference type="Proteomes" id="UP001165524">
    <property type="component" value="Unassembled WGS sequence"/>
</dbReference>
<proteinExistence type="predicted"/>
<organism evidence="4 5">
    <name type="scientific">Alcanivorax quisquiliarum</name>
    <dbReference type="NCBI Taxonomy" id="2933565"/>
    <lineage>
        <taxon>Bacteria</taxon>
        <taxon>Pseudomonadati</taxon>
        <taxon>Pseudomonadota</taxon>
        <taxon>Gammaproteobacteria</taxon>
        <taxon>Oceanospirillales</taxon>
        <taxon>Alcanivoracaceae</taxon>
        <taxon>Alcanivorax</taxon>
    </lineage>
</organism>
<feature type="domain" description="Outer membrane protein beta-barrel" evidence="3">
    <location>
        <begin position="5"/>
        <end position="180"/>
    </location>
</feature>
<comment type="caution">
    <text evidence="4">The sequence shown here is derived from an EMBL/GenBank/DDBJ whole genome shotgun (WGS) entry which is preliminary data.</text>
</comment>